<dbReference type="Pfam" id="PF01370">
    <property type="entry name" value="Epimerase"/>
    <property type="match status" value="1"/>
</dbReference>
<dbReference type="InterPro" id="IPR001509">
    <property type="entry name" value="Epimerase_deHydtase"/>
</dbReference>
<dbReference type="InterPro" id="IPR020904">
    <property type="entry name" value="Sc_DH/Rdtase_CS"/>
</dbReference>
<comment type="similarity">
    <text evidence="1">Belongs to the NAD(P)-dependent epimerase/dehydratase family.</text>
</comment>
<name>A0A160F3F7_9BACL</name>
<dbReference type="SUPFAM" id="SSF51735">
    <property type="entry name" value="NAD(P)-binding Rossmann-fold domains"/>
    <property type="match status" value="1"/>
</dbReference>
<dbReference type="AlphaFoldDB" id="A0A160F3F7"/>
<dbReference type="PRINTS" id="PR01713">
    <property type="entry name" value="NUCEPIMERASE"/>
</dbReference>
<protein>
    <submittedName>
        <fullName evidence="3">3-beta hydroxysteroid dehydrogenase/isomerase family protein</fullName>
    </submittedName>
</protein>
<dbReference type="RefSeq" id="WP_066326608.1">
    <property type="nucleotide sequence ID" value="NZ_CP015438.1"/>
</dbReference>
<dbReference type="Gene3D" id="3.40.50.720">
    <property type="entry name" value="NAD(P)-binding Rossmann-like Domain"/>
    <property type="match status" value="1"/>
</dbReference>
<dbReference type="OrthoDB" id="9811743at2"/>
<evidence type="ECO:0000259" key="2">
    <source>
        <dbReference type="Pfam" id="PF01370"/>
    </source>
</evidence>
<dbReference type="EMBL" id="CP015438">
    <property type="protein sequence ID" value="ANB60481.1"/>
    <property type="molecule type" value="Genomic_DNA"/>
</dbReference>
<organism evidence="3 4">
    <name type="scientific">Anoxybacteroides amylolyticum</name>
    <dbReference type="NCBI Taxonomy" id="294699"/>
    <lineage>
        <taxon>Bacteria</taxon>
        <taxon>Bacillati</taxon>
        <taxon>Bacillota</taxon>
        <taxon>Bacilli</taxon>
        <taxon>Bacillales</taxon>
        <taxon>Anoxybacillaceae</taxon>
        <taxon>Anoxybacteroides</taxon>
    </lineage>
</organism>
<evidence type="ECO:0000313" key="4">
    <source>
        <dbReference type="Proteomes" id="UP000076865"/>
    </source>
</evidence>
<dbReference type="GO" id="GO:0016853">
    <property type="term" value="F:isomerase activity"/>
    <property type="evidence" value="ECO:0007669"/>
    <property type="project" value="UniProtKB-KW"/>
</dbReference>
<keyword evidence="4" id="KW-1185">Reference proteome</keyword>
<dbReference type="PATRIC" id="fig|294699.3.peg.3038"/>
<dbReference type="PANTHER" id="PTHR43000">
    <property type="entry name" value="DTDP-D-GLUCOSE 4,6-DEHYDRATASE-RELATED"/>
    <property type="match status" value="1"/>
</dbReference>
<keyword evidence="3" id="KW-0413">Isomerase</keyword>
<evidence type="ECO:0000256" key="1">
    <source>
        <dbReference type="ARBA" id="ARBA00007637"/>
    </source>
</evidence>
<dbReference type="InterPro" id="IPR036291">
    <property type="entry name" value="NAD(P)-bd_dom_sf"/>
</dbReference>
<evidence type="ECO:0000313" key="3">
    <source>
        <dbReference type="EMBL" id="ANB60481.1"/>
    </source>
</evidence>
<gene>
    <name evidence="3" type="ORF">GFC30_2949</name>
</gene>
<sequence length="320" mass="35787">MNILVTGGAGFIGSHLVARLLSCGYDVAVIDCFHPYYSIERKRKQFQTLTNGYRVRLYEIDLLEEEKVAQTFQEYKPNVVYHLAALPGVPNSLLQPLAYVDYDIKATINVLKAAGNVGTEHVLFASSSSVYGDLGERPLKEEMATGRVVSPYAAAKYGAESFCHAYAQLFGYQLTIFRYFTVYGPWGRPDMAISRFIQQLLRNETITVYGNAARDYTYVDDIVTGMILALQRNGSSDIFNLGAGRPITMEQLLSHLRNEFPDMKVNCAPTRLGDVKATWADITKAKQAFGYEPTVTFEEGLARTIAWAKTHESLGKEEKQ</sequence>
<dbReference type="Proteomes" id="UP000076865">
    <property type="component" value="Chromosome"/>
</dbReference>
<dbReference type="KEGG" id="aamy:GFC30_2949"/>
<accession>A0A160F3F7</accession>
<dbReference type="PROSITE" id="PS00061">
    <property type="entry name" value="ADH_SHORT"/>
    <property type="match status" value="1"/>
</dbReference>
<feature type="domain" description="NAD-dependent epimerase/dehydratase" evidence="2">
    <location>
        <begin position="3"/>
        <end position="242"/>
    </location>
</feature>
<reference evidence="3 4" key="1">
    <citation type="journal article" date="2006" name="Syst. Appl. Microbiol.">
        <title>Anoxybacillus amylolyticus sp. nov., a thermophilic amylase producing bacterium isolated from Mount Rittmann (Antarctica).</title>
        <authorList>
            <person name="Poli A."/>
            <person name="Esposito E."/>
            <person name="Lama L."/>
            <person name="Orlando P."/>
            <person name="Nicolaus G."/>
            <person name="de Appolonia F."/>
            <person name="Gambacorta A."/>
            <person name="Nicolaus B."/>
        </authorList>
    </citation>
    <scope>NUCLEOTIDE SEQUENCE [LARGE SCALE GENOMIC DNA]</scope>
    <source>
        <strain evidence="3 4">DSM 15939</strain>
    </source>
</reference>
<proteinExistence type="inferred from homology"/>